<feature type="chain" id="PRO_5008130841" description="BPTI/Kunitz inhibitor domain-containing protein" evidence="1">
    <location>
        <begin position="24"/>
        <end position="261"/>
    </location>
</feature>
<dbReference type="Proteomes" id="UP000075885">
    <property type="component" value="Unassembled WGS sequence"/>
</dbReference>
<dbReference type="SUPFAM" id="SSF57625">
    <property type="entry name" value="Invertebrate chitin-binding proteins"/>
    <property type="match status" value="1"/>
</dbReference>
<proteinExistence type="predicted"/>
<accession>A0A182P3H9</accession>
<dbReference type="EnsemblMetazoa" id="AEPI001464-RA">
    <property type="protein sequence ID" value="AEPI001464-PA"/>
    <property type="gene ID" value="AEPI001464"/>
</dbReference>
<keyword evidence="1" id="KW-0732">Signal</keyword>
<evidence type="ECO:0008006" key="4">
    <source>
        <dbReference type="Google" id="ProtNLM"/>
    </source>
</evidence>
<keyword evidence="3" id="KW-1185">Reference proteome</keyword>
<protein>
    <recommendedName>
        <fullName evidence="4">BPTI/Kunitz inhibitor domain-containing protein</fullName>
    </recommendedName>
</protein>
<reference evidence="2" key="2">
    <citation type="submission" date="2020-05" db="UniProtKB">
        <authorList>
            <consortium name="EnsemblMetazoa"/>
        </authorList>
    </citation>
    <scope>IDENTIFICATION</scope>
    <source>
        <strain evidence="2">Epiroticus2</strain>
    </source>
</reference>
<evidence type="ECO:0000256" key="1">
    <source>
        <dbReference type="SAM" id="SignalP"/>
    </source>
</evidence>
<dbReference type="AlphaFoldDB" id="A0A182P3H9"/>
<sequence length="261" mass="28250">MGALVWILGLCCLATVVVQPGKADEHLPIVLRMQRTVVSPVDNGPMSDPTETCTDRGIACGSCTSVMFCDHNKQIVGSYECSSIDAKRPYCSGKGVCTGTMEDKCKKPSELCPTQVEAKYSFFPVPGNCSEAVYCSATKYATPTTSPSASYAFNFDNQSWSLRKTAADCFEVNCLASAAQNKVYAYKPNPRLYFYCAASGPLTYSCGENEAFNESKRACEFICRAEGKFGIPNGSGGYVENRYYSCLPGANGTVSKVFKSR</sequence>
<dbReference type="STRING" id="199890.A0A182P3H9"/>
<dbReference type="InterPro" id="IPR036508">
    <property type="entry name" value="Chitin-bd_dom_sf"/>
</dbReference>
<dbReference type="GO" id="GO:0008061">
    <property type="term" value="F:chitin binding"/>
    <property type="evidence" value="ECO:0007669"/>
    <property type="project" value="InterPro"/>
</dbReference>
<reference evidence="3" key="1">
    <citation type="submission" date="2013-03" db="EMBL/GenBank/DDBJ databases">
        <title>The Genome Sequence of Anopheles epiroticus epiroticus2.</title>
        <authorList>
            <consortium name="The Broad Institute Genomics Platform"/>
            <person name="Neafsey D.E."/>
            <person name="Howell P."/>
            <person name="Walker B."/>
            <person name="Young S.K."/>
            <person name="Zeng Q."/>
            <person name="Gargeya S."/>
            <person name="Fitzgerald M."/>
            <person name="Haas B."/>
            <person name="Abouelleil A."/>
            <person name="Allen A.W."/>
            <person name="Alvarado L."/>
            <person name="Arachchi H.M."/>
            <person name="Berlin A.M."/>
            <person name="Chapman S.B."/>
            <person name="Gainer-Dewar J."/>
            <person name="Goldberg J."/>
            <person name="Griggs A."/>
            <person name="Gujja S."/>
            <person name="Hansen M."/>
            <person name="Howarth C."/>
            <person name="Imamovic A."/>
            <person name="Ireland A."/>
            <person name="Larimer J."/>
            <person name="McCowan C."/>
            <person name="Murphy C."/>
            <person name="Pearson M."/>
            <person name="Poon T.W."/>
            <person name="Priest M."/>
            <person name="Roberts A."/>
            <person name="Saif S."/>
            <person name="Shea T."/>
            <person name="Sisk P."/>
            <person name="Sykes S."/>
            <person name="Wortman J."/>
            <person name="Nusbaum C."/>
            <person name="Birren B."/>
        </authorList>
    </citation>
    <scope>NUCLEOTIDE SEQUENCE [LARGE SCALE GENOMIC DNA]</scope>
    <source>
        <strain evidence="3">Epiroticus2</strain>
    </source>
</reference>
<dbReference type="VEuPathDB" id="VectorBase:AEPI001464"/>
<feature type="signal peptide" evidence="1">
    <location>
        <begin position="1"/>
        <end position="23"/>
    </location>
</feature>
<evidence type="ECO:0000313" key="2">
    <source>
        <dbReference type="EnsemblMetazoa" id="AEPI001464-PA"/>
    </source>
</evidence>
<organism evidence="2 3">
    <name type="scientific">Anopheles epiroticus</name>
    <dbReference type="NCBI Taxonomy" id="199890"/>
    <lineage>
        <taxon>Eukaryota</taxon>
        <taxon>Metazoa</taxon>
        <taxon>Ecdysozoa</taxon>
        <taxon>Arthropoda</taxon>
        <taxon>Hexapoda</taxon>
        <taxon>Insecta</taxon>
        <taxon>Pterygota</taxon>
        <taxon>Neoptera</taxon>
        <taxon>Endopterygota</taxon>
        <taxon>Diptera</taxon>
        <taxon>Nematocera</taxon>
        <taxon>Culicoidea</taxon>
        <taxon>Culicidae</taxon>
        <taxon>Anophelinae</taxon>
        <taxon>Anopheles</taxon>
    </lineage>
</organism>
<evidence type="ECO:0000313" key="3">
    <source>
        <dbReference type="Proteomes" id="UP000075885"/>
    </source>
</evidence>
<name>A0A182P3H9_9DIPT</name>